<name>A0A0P6GC70_9CRUS</name>
<evidence type="ECO:0000259" key="10">
    <source>
        <dbReference type="PROSITE" id="PS50929"/>
    </source>
</evidence>
<reference evidence="12" key="2">
    <citation type="journal article" date="2019" name="Aquat. Toxicol.">
        <title>The genome of the freshwater water flea Daphnia magna: A potential use for freshwater molecular ecotoxicology.</title>
        <authorList>
            <person name="Lee B.Y."/>
            <person name="Choi B.S."/>
            <person name="Kim M.S."/>
            <person name="Park J.C."/>
            <person name="Jeong C.B."/>
            <person name="Han J."/>
            <person name="Lee J.S."/>
        </authorList>
    </citation>
    <scope>NUCLEOTIDE SEQUENCE</scope>
</reference>
<dbReference type="GO" id="GO:0016887">
    <property type="term" value="F:ATP hydrolysis activity"/>
    <property type="evidence" value="ECO:0007669"/>
    <property type="project" value="InterPro"/>
</dbReference>
<keyword evidence="2" id="KW-0813">Transport</keyword>
<dbReference type="InterPro" id="IPR003593">
    <property type="entry name" value="AAA+_ATPase"/>
</dbReference>
<dbReference type="OrthoDB" id="422637at2759"/>
<dbReference type="SUPFAM" id="SSF90123">
    <property type="entry name" value="ABC transporter transmembrane region"/>
    <property type="match status" value="1"/>
</dbReference>
<dbReference type="Pfam" id="PF06472">
    <property type="entry name" value="ABC_membrane_2"/>
    <property type="match status" value="1"/>
</dbReference>
<evidence type="ECO:0000256" key="4">
    <source>
        <dbReference type="ARBA" id="ARBA00022741"/>
    </source>
</evidence>
<dbReference type="PROSITE" id="PS50893">
    <property type="entry name" value="ABC_TRANSPORTER_2"/>
    <property type="match status" value="1"/>
</dbReference>
<dbReference type="InterPro" id="IPR027417">
    <property type="entry name" value="P-loop_NTPase"/>
</dbReference>
<dbReference type="CDD" id="cd03223">
    <property type="entry name" value="ABCD_peroxisomal_ALDP"/>
    <property type="match status" value="1"/>
</dbReference>
<keyword evidence="7 8" id="KW-0472">Membrane</keyword>
<dbReference type="InterPro" id="IPR011527">
    <property type="entry name" value="ABC1_TM_dom"/>
</dbReference>
<dbReference type="PROSITE" id="PS00211">
    <property type="entry name" value="ABC_TRANSPORTER_1"/>
    <property type="match status" value="1"/>
</dbReference>
<reference evidence="12" key="3">
    <citation type="submission" date="2019-02" db="EMBL/GenBank/DDBJ databases">
        <authorList>
            <person name="Kim M.-S."/>
            <person name="Jeong C.-B."/>
            <person name="Lee J.-S."/>
        </authorList>
    </citation>
    <scope>NUCLEOTIDE SEQUENCE</scope>
</reference>
<dbReference type="GO" id="GO:0140359">
    <property type="term" value="F:ABC-type transporter activity"/>
    <property type="evidence" value="ECO:0007669"/>
    <property type="project" value="InterPro"/>
</dbReference>
<evidence type="ECO:0000256" key="2">
    <source>
        <dbReference type="ARBA" id="ARBA00022448"/>
    </source>
</evidence>
<feature type="transmembrane region" description="Helical" evidence="8">
    <location>
        <begin position="151"/>
        <end position="175"/>
    </location>
</feature>
<dbReference type="AlphaFoldDB" id="A0A0P6GC70"/>
<dbReference type="Pfam" id="PF00005">
    <property type="entry name" value="ABC_tran"/>
    <property type="match status" value="1"/>
</dbReference>
<evidence type="ECO:0000256" key="1">
    <source>
        <dbReference type="ARBA" id="ARBA00008575"/>
    </source>
</evidence>
<keyword evidence="6 8" id="KW-1133">Transmembrane helix</keyword>
<keyword evidence="4" id="KW-0547">Nucleotide-binding</keyword>
<keyword evidence="3 8" id="KW-0812">Transmembrane</keyword>
<dbReference type="GO" id="GO:0005524">
    <property type="term" value="F:ATP binding"/>
    <property type="evidence" value="ECO:0007669"/>
    <property type="project" value="UniProtKB-KW"/>
</dbReference>
<dbReference type="GO" id="GO:0042760">
    <property type="term" value="P:very long-chain fatty acid catabolic process"/>
    <property type="evidence" value="ECO:0007669"/>
    <property type="project" value="TreeGrafter"/>
</dbReference>
<sequence length="612" mass="68897">MTTKEDDEDGKDHGFNVNFFRRFWRLQHLLFPGVFSLPLGLFSLLLLVALLDEFIIYGVGLIPSGFYQVLGEKDLPGFINQTLRSVGIILAVAVNKAIKTYISQVLNLTWRQLLTRAVHRLYFTDINYYQLNVLDKFVDNPDQRITADINILCLVFSSVAIKVVVSPFTIAYYSYKAYVGTGWVGPTSCFLFFIVGTFVNKLLMSPIVAWVVRNERREGDFRYKHMQIRSNAESLAFLTGARLEESKTNNKLDLLLTTQHSLYGRQFFLNLAVNMFDYLGSIISYLALAVPIFSGRYDGLSSAELSALISQNAFVCIYLISTFSTLVDLSSSVTQLAGVTHRVSELIERLQQLYDRSDAETPGDLKVVSVCKKNSVGTMDDMKQEGYLMEGVAFKAPGRSEDLVKELYLHLRPGESLLITGSSSAGKTSLLRLLRGLWKLNRGTLTAHCTPGPCGVLFLPQKPYLTDGTLREQITFPLSVDLDLIPNDETEELLSYLHKMKLDGLMTRIGGLDRPAEWNWYDVLSPGEMQRLSFIRLLYHKPAMAFLDEATSALDMEMEQLLYSAAVDKGITLISVGHRESLRAFHKNLLHLKGDGSWTLEPIRPHSQELSS</sequence>
<dbReference type="GO" id="GO:0006635">
    <property type="term" value="P:fatty acid beta-oxidation"/>
    <property type="evidence" value="ECO:0007669"/>
    <property type="project" value="TreeGrafter"/>
</dbReference>
<dbReference type="EMBL" id="GDIQ01036920">
    <property type="protein sequence ID" value="JAN57817.1"/>
    <property type="molecule type" value="Transcribed_RNA"/>
</dbReference>
<feature type="domain" description="ABC transporter" evidence="9">
    <location>
        <begin position="387"/>
        <end position="612"/>
    </location>
</feature>
<dbReference type="InterPro" id="IPR050835">
    <property type="entry name" value="ABC_transporter_sub-D"/>
</dbReference>
<evidence type="ECO:0000256" key="6">
    <source>
        <dbReference type="ARBA" id="ARBA00022989"/>
    </source>
</evidence>
<dbReference type="GO" id="GO:0015910">
    <property type="term" value="P:long-chain fatty acid import into peroxisome"/>
    <property type="evidence" value="ECO:0007669"/>
    <property type="project" value="TreeGrafter"/>
</dbReference>
<evidence type="ECO:0000313" key="12">
    <source>
        <dbReference type="EMBL" id="QBM06368.1"/>
    </source>
</evidence>
<feature type="transmembrane region" description="Helical" evidence="8">
    <location>
        <begin position="190"/>
        <end position="212"/>
    </location>
</feature>
<dbReference type="PANTHER" id="PTHR11384">
    <property type="entry name" value="ATP-BINDING CASSETTE, SUB-FAMILY D MEMBER"/>
    <property type="match status" value="1"/>
</dbReference>
<evidence type="ECO:0000259" key="9">
    <source>
        <dbReference type="PROSITE" id="PS50893"/>
    </source>
</evidence>
<protein>
    <submittedName>
        <fullName evidence="11 12">ATP-binding cassette sub-family D member</fullName>
    </submittedName>
</protein>
<organism evidence="11">
    <name type="scientific">Daphnia magna</name>
    <dbReference type="NCBI Taxonomy" id="35525"/>
    <lineage>
        <taxon>Eukaryota</taxon>
        <taxon>Metazoa</taxon>
        <taxon>Ecdysozoa</taxon>
        <taxon>Arthropoda</taxon>
        <taxon>Crustacea</taxon>
        <taxon>Branchiopoda</taxon>
        <taxon>Diplostraca</taxon>
        <taxon>Cladocera</taxon>
        <taxon>Anomopoda</taxon>
        <taxon>Daphniidae</taxon>
        <taxon>Daphnia</taxon>
    </lineage>
</organism>
<evidence type="ECO:0000256" key="3">
    <source>
        <dbReference type="ARBA" id="ARBA00022692"/>
    </source>
</evidence>
<dbReference type="PANTHER" id="PTHR11384:SF59">
    <property type="entry name" value="LYSOSOMAL COBALAMIN TRANSPORTER ABCD4"/>
    <property type="match status" value="1"/>
</dbReference>
<evidence type="ECO:0000256" key="8">
    <source>
        <dbReference type="SAM" id="Phobius"/>
    </source>
</evidence>
<dbReference type="SMART" id="SM00382">
    <property type="entry name" value="AAA"/>
    <property type="match status" value="1"/>
</dbReference>
<reference evidence="11" key="1">
    <citation type="submission" date="2015-10" db="EMBL/GenBank/DDBJ databases">
        <title>EvidentialGene: Evidence-directed Construction of Complete mRNA Transcriptomes without Genomes.</title>
        <authorList>
            <person name="Gilbert D.G."/>
        </authorList>
    </citation>
    <scope>NUCLEOTIDE SEQUENCE</scope>
</reference>
<dbReference type="PROSITE" id="PS50929">
    <property type="entry name" value="ABC_TM1F"/>
    <property type="match status" value="1"/>
</dbReference>
<proteinExistence type="evidence at transcript level"/>
<dbReference type="EMBL" id="MK520835">
    <property type="protein sequence ID" value="QBM06368.1"/>
    <property type="molecule type" value="mRNA"/>
</dbReference>
<dbReference type="GO" id="GO:0005778">
    <property type="term" value="C:peroxisomal membrane"/>
    <property type="evidence" value="ECO:0007669"/>
    <property type="project" value="TreeGrafter"/>
</dbReference>
<feature type="transmembrane region" description="Helical" evidence="8">
    <location>
        <begin position="29"/>
        <end position="48"/>
    </location>
</feature>
<dbReference type="InterPro" id="IPR003439">
    <property type="entry name" value="ABC_transporter-like_ATP-bd"/>
</dbReference>
<feature type="domain" description="ABC transmembrane type-1" evidence="10">
    <location>
        <begin position="39"/>
        <end position="331"/>
    </location>
</feature>
<dbReference type="Gene3D" id="1.20.1560.10">
    <property type="entry name" value="ABC transporter type 1, transmembrane domain"/>
    <property type="match status" value="1"/>
</dbReference>
<accession>A0A0P6GC70</accession>
<keyword evidence="5 11" id="KW-0067">ATP-binding</keyword>
<dbReference type="SUPFAM" id="SSF52540">
    <property type="entry name" value="P-loop containing nucleoside triphosphate hydrolases"/>
    <property type="match status" value="1"/>
</dbReference>
<feature type="transmembrane region" description="Helical" evidence="8">
    <location>
        <begin position="267"/>
        <end position="293"/>
    </location>
</feature>
<evidence type="ECO:0000256" key="7">
    <source>
        <dbReference type="ARBA" id="ARBA00023136"/>
    </source>
</evidence>
<dbReference type="Gene3D" id="3.40.50.300">
    <property type="entry name" value="P-loop containing nucleotide triphosphate hydrolases"/>
    <property type="match status" value="1"/>
</dbReference>
<evidence type="ECO:0000313" key="11">
    <source>
        <dbReference type="EMBL" id="JAN57817.1"/>
    </source>
</evidence>
<dbReference type="GO" id="GO:0005324">
    <property type="term" value="F:long-chain fatty acid transmembrane transporter activity"/>
    <property type="evidence" value="ECO:0007669"/>
    <property type="project" value="TreeGrafter"/>
</dbReference>
<dbReference type="GO" id="GO:0007031">
    <property type="term" value="P:peroxisome organization"/>
    <property type="evidence" value="ECO:0007669"/>
    <property type="project" value="TreeGrafter"/>
</dbReference>
<dbReference type="InterPro" id="IPR036640">
    <property type="entry name" value="ABC1_TM_sf"/>
</dbReference>
<comment type="similarity">
    <text evidence="1">Belongs to the ABC transporter superfamily. ABCD family. Peroxisomal fatty acyl CoA transporter (TC 3.A.1.203) subfamily.</text>
</comment>
<evidence type="ECO:0000256" key="5">
    <source>
        <dbReference type="ARBA" id="ARBA00022840"/>
    </source>
</evidence>
<dbReference type="InterPro" id="IPR017871">
    <property type="entry name" value="ABC_transporter-like_CS"/>
</dbReference>